<dbReference type="InterPro" id="IPR039425">
    <property type="entry name" value="RNA_pol_sigma-70-like"/>
</dbReference>
<dbReference type="EMBL" id="FQTY01000002">
    <property type="protein sequence ID" value="SHE44673.1"/>
    <property type="molecule type" value="Genomic_DNA"/>
</dbReference>
<evidence type="ECO:0000256" key="2">
    <source>
        <dbReference type="ARBA" id="ARBA00023015"/>
    </source>
</evidence>
<keyword evidence="8" id="KW-1185">Reference proteome</keyword>
<dbReference type="Gene3D" id="1.10.10.10">
    <property type="entry name" value="Winged helix-like DNA-binding domain superfamily/Winged helix DNA-binding domain"/>
    <property type="match status" value="1"/>
</dbReference>
<keyword evidence="4" id="KW-0804">Transcription</keyword>
<dbReference type="InterPro" id="IPR013325">
    <property type="entry name" value="RNA_pol_sigma_r2"/>
</dbReference>
<proteinExistence type="inferred from homology"/>
<dbReference type="GO" id="GO:0016987">
    <property type="term" value="F:sigma factor activity"/>
    <property type="evidence" value="ECO:0007669"/>
    <property type="project" value="UniProtKB-KW"/>
</dbReference>
<evidence type="ECO:0000259" key="6">
    <source>
        <dbReference type="Pfam" id="PF08281"/>
    </source>
</evidence>
<dbReference type="AlphaFoldDB" id="A0A1M4TJJ4"/>
<feature type="domain" description="RNA polymerase sigma factor 70 region 4 type 2" evidence="6">
    <location>
        <begin position="123"/>
        <end position="169"/>
    </location>
</feature>
<dbReference type="InterPro" id="IPR013324">
    <property type="entry name" value="RNA_pol_sigma_r3/r4-like"/>
</dbReference>
<dbReference type="GO" id="GO:0003677">
    <property type="term" value="F:DNA binding"/>
    <property type="evidence" value="ECO:0007669"/>
    <property type="project" value="InterPro"/>
</dbReference>
<dbReference type="GO" id="GO:0006352">
    <property type="term" value="P:DNA-templated transcription initiation"/>
    <property type="evidence" value="ECO:0007669"/>
    <property type="project" value="InterPro"/>
</dbReference>
<dbReference type="PANTHER" id="PTHR43133:SF51">
    <property type="entry name" value="RNA POLYMERASE SIGMA FACTOR"/>
    <property type="match status" value="1"/>
</dbReference>
<dbReference type="InterPro" id="IPR007627">
    <property type="entry name" value="RNA_pol_sigma70_r2"/>
</dbReference>
<dbReference type="InterPro" id="IPR013249">
    <property type="entry name" value="RNA_pol_sigma70_r4_t2"/>
</dbReference>
<dbReference type="STRING" id="1123404.SAMN02745784_00710"/>
<dbReference type="Pfam" id="PF08281">
    <property type="entry name" value="Sigma70_r4_2"/>
    <property type="match status" value="1"/>
</dbReference>
<dbReference type="PANTHER" id="PTHR43133">
    <property type="entry name" value="RNA POLYMERASE ECF-TYPE SIGMA FACTO"/>
    <property type="match status" value="1"/>
</dbReference>
<evidence type="ECO:0000313" key="7">
    <source>
        <dbReference type="EMBL" id="SHE44673.1"/>
    </source>
</evidence>
<dbReference type="SUPFAM" id="SSF88946">
    <property type="entry name" value="Sigma2 domain of RNA polymerase sigma factors"/>
    <property type="match status" value="1"/>
</dbReference>
<evidence type="ECO:0000313" key="8">
    <source>
        <dbReference type="Proteomes" id="UP000184114"/>
    </source>
</evidence>
<evidence type="ECO:0000259" key="5">
    <source>
        <dbReference type="Pfam" id="PF04542"/>
    </source>
</evidence>
<evidence type="ECO:0000256" key="3">
    <source>
        <dbReference type="ARBA" id="ARBA00023082"/>
    </source>
</evidence>
<keyword evidence="2" id="KW-0805">Transcription regulation</keyword>
<dbReference type="Proteomes" id="UP000184114">
    <property type="component" value="Unassembled WGS sequence"/>
</dbReference>
<name>A0A1M4TJJ4_9FIRM</name>
<dbReference type="Gene3D" id="1.10.1740.10">
    <property type="match status" value="1"/>
</dbReference>
<organism evidence="7 8">
    <name type="scientific">Tissierella praeacuta DSM 18095</name>
    <dbReference type="NCBI Taxonomy" id="1123404"/>
    <lineage>
        <taxon>Bacteria</taxon>
        <taxon>Bacillati</taxon>
        <taxon>Bacillota</taxon>
        <taxon>Tissierellia</taxon>
        <taxon>Tissierellales</taxon>
        <taxon>Tissierellaceae</taxon>
        <taxon>Tissierella</taxon>
    </lineage>
</organism>
<comment type="similarity">
    <text evidence="1">Belongs to the sigma-70 factor family. ECF subfamily.</text>
</comment>
<dbReference type="SUPFAM" id="SSF88659">
    <property type="entry name" value="Sigma3 and sigma4 domains of RNA polymerase sigma factors"/>
    <property type="match status" value="1"/>
</dbReference>
<keyword evidence="3" id="KW-0731">Sigma factor</keyword>
<dbReference type="CDD" id="cd06171">
    <property type="entry name" value="Sigma70_r4"/>
    <property type="match status" value="1"/>
</dbReference>
<protein>
    <submittedName>
        <fullName evidence="7">RNA polymerase sigma-70 factor, TIGR02954 family</fullName>
    </submittedName>
</protein>
<dbReference type="Pfam" id="PF04542">
    <property type="entry name" value="Sigma70_r2"/>
    <property type="match status" value="1"/>
</dbReference>
<evidence type="ECO:0000256" key="4">
    <source>
        <dbReference type="ARBA" id="ARBA00023163"/>
    </source>
</evidence>
<accession>A0A1M4TJJ4</accession>
<dbReference type="GeneID" id="90996442"/>
<feature type="domain" description="RNA polymerase sigma-70 region 2" evidence="5">
    <location>
        <begin position="32"/>
        <end position="98"/>
    </location>
</feature>
<evidence type="ECO:0000256" key="1">
    <source>
        <dbReference type="ARBA" id="ARBA00010641"/>
    </source>
</evidence>
<dbReference type="NCBIfam" id="TIGR02937">
    <property type="entry name" value="sigma70-ECF"/>
    <property type="match status" value="1"/>
</dbReference>
<dbReference type="RefSeq" id="WP_084725123.1">
    <property type="nucleotide sequence ID" value="NZ_FQTY01000002.1"/>
</dbReference>
<reference evidence="8" key="1">
    <citation type="submission" date="2016-11" db="EMBL/GenBank/DDBJ databases">
        <authorList>
            <person name="Varghese N."/>
            <person name="Submissions S."/>
        </authorList>
    </citation>
    <scope>NUCLEOTIDE SEQUENCE [LARGE SCALE GENOMIC DNA]</scope>
    <source>
        <strain evidence="8">DSM 18095</strain>
    </source>
</reference>
<gene>
    <name evidence="7" type="ORF">SAMN02745784_00710</name>
</gene>
<sequence length="282" mass="32471">MSSYFIYKEEISLKDLVLKAMKGDDESFGFLINSKKEDLYRIAYSYVHHEEDALDIVGDSVYKAYISIDKLKHPEYFNTWLVRIVINCSINFINKSKRILYLDNQTIDRFNDEQSNTLENIDLKEALQKLEPIYKTVIILRYSQDLKLKEIAEILELPLSTVKTRLYKAIGIFTLSINISPSFANTLQEVPVLGTLVKILQFNNGSSQGGEITDGVDINFISLREGQDFDTINVNFKGFEEETQEIGTGSHEKGEEFESTFKDSIKLYSEERTLNDIPENIR</sequence>
<dbReference type="InterPro" id="IPR014284">
    <property type="entry name" value="RNA_pol_sigma-70_dom"/>
</dbReference>
<dbReference type="InterPro" id="IPR036388">
    <property type="entry name" value="WH-like_DNA-bd_sf"/>
</dbReference>